<dbReference type="EMBL" id="AP019860">
    <property type="protein sequence ID" value="BBM87076.1"/>
    <property type="molecule type" value="Genomic_DNA"/>
</dbReference>
<keyword evidence="3" id="KW-1185">Reference proteome</keyword>
<dbReference type="Gene3D" id="2.40.420.20">
    <property type="match status" value="1"/>
</dbReference>
<dbReference type="AlphaFoldDB" id="A0A5S9IT00"/>
<dbReference type="InterPro" id="IPR051909">
    <property type="entry name" value="MFP_Cation_Efflux"/>
</dbReference>
<accession>A0A5S9IT00</accession>
<name>A0A5S9IT00_UABAM</name>
<evidence type="ECO:0000256" key="1">
    <source>
        <dbReference type="ARBA" id="ARBA00022448"/>
    </source>
</evidence>
<proteinExistence type="predicted"/>
<protein>
    <submittedName>
        <fullName evidence="2">Hemolysin D</fullName>
    </submittedName>
</protein>
<organism evidence="2 3">
    <name type="scientific">Uabimicrobium amorphum</name>
    <dbReference type="NCBI Taxonomy" id="2596890"/>
    <lineage>
        <taxon>Bacteria</taxon>
        <taxon>Pseudomonadati</taxon>
        <taxon>Planctomycetota</taxon>
        <taxon>Candidatus Uabimicrobiia</taxon>
        <taxon>Candidatus Uabimicrobiales</taxon>
        <taxon>Candidatus Uabimicrobiaceae</taxon>
        <taxon>Candidatus Uabimicrobium</taxon>
    </lineage>
</organism>
<evidence type="ECO:0000313" key="3">
    <source>
        <dbReference type="Proteomes" id="UP000326354"/>
    </source>
</evidence>
<dbReference type="OrthoDB" id="235102at2"/>
<dbReference type="PANTHER" id="PTHR30097">
    <property type="entry name" value="CATION EFFLUX SYSTEM PROTEIN CUSB"/>
    <property type="match status" value="1"/>
</dbReference>
<dbReference type="KEGG" id="uam:UABAM_05479"/>
<reference evidence="2 3" key="1">
    <citation type="submission" date="2019-08" db="EMBL/GenBank/DDBJ databases">
        <title>Complete genome sequence of Candidatus Uab amorphum.</title>
        <authorList>
            <person name="Shiratori T."/>
            <person name="Suzuki S."/>
            <person name="Kakizawa Y."/>
            <person name="Ishida K."/>
        </authorList>
    </citation>
    <scope>NUCLEOTIDE SEQUENCE [LARGE SCALE GENOMIC DNA]</scope>
    <source>
        <strain evidence="2 3">SRT547</strain>
    </source>
</reference>
<gene>
    <name evidence="2" type="ORF">UABAM_05479</name>
</gene>
<keyword evidence="1" id="KW-0813">Transport</keyword>
<dbReference type="GO" id="GO:0015679">
    <property type="term" value="P:plasma membrane copper ion transport"/>
    <property type="evidence" value="ECO:0007669"/>
    <property type="project" value="TreeGrafter"/>
</dbReference>
<sequence>MLKKIMYKVLPIALLSITCTGLGLAAGWIAGMEKSPVVNNEHSDTESHGEHSVEFSEEALQNMGITMGEVQQTTFVKNYSIPATTKIISANIQPVFSPVRGYVKEVKIHFGAMVKSKDPLVTIIRDPFPRVNLTLTENIIKPATEDVHEILGSYRRAIKNVEIAQMELRRIKQYTENNGNNKFPVISKKTFIDAKYELERAKQELSITKDELIRHGLSIKQIDDIKKGERPDLDIKVWYLPLKRNGLWPPIASDIYKTLPKDIQKTHWTVVTIGELVAAGLLNKALLKWLQKEPRAGKYFLEIGGLLQNGHTLEKIKSLYAIRAFDPVVVVKAPSLAKDWDCHEIKVKVGSLVEEGTPLLTLENFDELHLLVEPIGSEKNIVLKALPQNLSMKASPLIPGVGTHLENLIFFNTIGDDQSRMKAYMRVKNKPLHIIKHPSRGQFRTWQVQEGQQYMLEIPVEKMEKVYVFPKEAVTEDGPEKIVFLQNGKSFEPIKVKVLYQDHKVVVIANNLDIFPGDTIVQTGAFALGLALKSGSEESGGHHGHAH</sequence>
<dbReference type="Proteomes" id="UP000326354">
    <property type="component" value="Chromosome"/>
</dbReference>
<dbReference type="RefSeq" id="WP_151971107.1">
    <property type="nucleotide sequence ID" value="NZ_AP019860.1"/>
</dbReference>
<dbReference type="GO" id="GO:0030313">
    <property type="term" value="C:cell envelope"/>
    <property type="evidence" value="ECO:0007669"/>
    <property type="project" value="TreeGrafter"/>
</dbReference>
<dbReference type="GO" id="GO:0060003">
    <property type="term" value="P:copper ion export"/>
    <property type="evidence" value="ECO:0007669"/>
    <property type="project" value="TreeGrafter"/>
</dbReference>
<dbReference type="PANTHER" id="PTHR30097:SF4">
    <property type="entry name" value="SLR6042 PROTEIN"/>
    <property type="match status" value="1"/>
</dbReference>
<evidence type="ECO:0000313" key="2">
    <source>
        <dbReference type="EMBL" id="BBM87076.1"/>
    </source>
</evidence>